<evidence type="ECO:0000313" key="6">
    <source>
        <dbReference type="EMBL" id="NKY15263.1"/>
    </source>
</evidence>
<evidence type="ECO:0000256" key="4">
    <source>
        <dbReference type="SAM" id="SignalP"/>
    </source>
</evidence>
<sequence>MVTQMAHMPPRGPRTRAAALAVAAVLALVPLAAACGGAEDASDGPHTPDLRTTTGAASPTATPTATGSPTATGGAPADPKEAEEEIRENWAEFFDPGTTTDERVRLLEDGERLRPVLAALGKNPDAAKTSARVKAVSFASATRADVTYDLLVGGRSALSGSRGAAVLQQDTWKVSRTTLCALAKLGGTAVPGC</sequence>
<keyword evidence="1 4" id="KW-0732">Signal</keyword>
<evidence type="ECO:0000313" key="7">
    <source>
        <dbReference type="Proteomes" id="UP000570003"/>
    </source>
</evidence>
<proteinExistence type="inferred from homology"/>
<evidence type="ECO:0000259" key="5">
    <source>
        <dbReference type="Pfam" id="PF26580"/>
    </source>
</evidence>
<feature type="region of interest" description="Disordered" evidence="3">
    <location>
        <begin position="37"/>
        <end position="84"/>
    </location>
</feature>
<feature type="domain" description="Low molecular weight antigen MTB12-like C-terminal" evidence="5">
    <location>
        <begin position="81"/>
        <end position="188"/>
    </location>
</feature>
<reference evidence="6 7" key="1">
    <citation type="submission" date="2020-04" db="EMBL/GenBank/DDBJ databases">
        <title>MicrobeNet Type strains.</title>
        <authorList>
            <person name="Nicholson A.C."/>
        </authorList>
    </citation>
    <scope>NUCLEOTIDE SEQUENCE [LARGE SCALE GENOMIC DNA]</scope>
    <source>
        <strain evidence="6 7">DSM 40738</strain>
    </source>
</reference>
<comment type="similarity">
    <text evidence="2">Belongs to the MTB12 family.</text>
</comment>
<evidence type="ECO:0000256" key="3">
    <source>
        <dbReference type="SAM" id="MobiDB-lite"/>
    </source>
</evidence>
<dbReference type="Pfam" id="PF26580">
    <property type="entry name" value="Mtb12_C"/>
    <property type="match status" value="1"/>
</dbReference>
<dbReference type="EMBL" id="JAAXOU010000155">
    <property type="protein sequence ID" value="NKY15263.1"/>
    <property type="molecule type" value="Genomic_DNA"/>
</dbReference>
<accession>A0AA44IEF2</accession>
<feature type="signal peptide" evidence="4">
    <location>
        <begin position="1"/>
        <end position="34"/>
    </location>
</feature>
<evidence type="ECO:0000256" key="2">
    <source>
        <dbReference type="ARBA" id="ARBA00093774"/>
    </source>
</evidence>
<dbReference type="AlphaFoldDB" id="A0AA44IEF2"/>
<comment type="caution">
    <text evidence="6">The sequence shown here is derived from an EMBL/GenBank/DDBJ whole genome shotgun (WGS) entry which is preliminary data.</text>
</comment>
<gene>
    <name evidence="6" type="ORF">HGA06_14185</name>
</gene>
<dbReference type="InterPro" id="IPR058644">
    <property type="entry name" value="Mtb12-like_C"/>
</dbReference>
<name>A0AA44IEF2_STRE0</name>
<feature type="chain" id="PRO_5041388028" description="Low molecular weight antigen MTB12-like C-terminal domain-containing protein" evidence="4">
    <location>
        <begin position="35"/>
        <end position="193"/>
    </location>
</feature>
<feature type="compositionally biased region" description="Low complexity" evidence="3">
    <location>
        <begin position="52"/>
        <end position="77"/>
    </location>
</feature>
<dbReference type="Proteomes" id="UP000570003">
    <property type="component" value="Unassembled WGS sequence"/>
</dbReference>
<protein>
    <recommendedName>
        <fullName evidence="5">Low molecular weight antigen MTB12-like C-terminal domain-containing protein</fullName>
    </recommendedName>
</protein>
<keyword evidence="7" id="KW-1185">Reference proteome</keyword>
<organism evidence="6 7">
    <name type="scientific">Streptomyces somaliensis (strain ATCC 33201 / DSM 40738 / JCM 12659 / KCTC 9044 / NCTC 11332 / NRRL B-12077 / IP 733)</name>
    <dbReference type="NCBI Taxonomy" id="1134445"/>
    <lineage>
        <taxon>Bacteria</taxon>
        <taxon>Bacillati</taxon>
        <taxon>Actinomycetota</taxon>
        <taxon>Actinomycetes</taxon>
        <taxon>Kitasatosporales</taxon>
        <taxon>Streptomycetaceae</taxon>
        <taxon>Streptomyces</taxon>
    </lineage>
</organism>
<evidence type="ECO:0000256" key="1">
    <source>
        <dbReference type="ARBA" id="ARBA00022729"/>
    </source>
</evidence>